<proteinExistence type="predicted"/>
<keyword evidence="8" id="KW-1185">Reference proteome</keyword>
<dbReference type="SUPFAM" id="SSF90229">
    <property type="entry name" value="CCCH zinc finger"/>
    <property type="match status" value="1"/>
</dbReference>
<evidence type="ECO:0000256" key="3">
    <source>
        <dbReference type="ARBA" id="ARBA00022833"/>
    </source>
</evidence>
<dbReference type="Proteomes" id="UP000320762">
    <property type="component" value="Unassembled WGS sequence"/>
</dbReference>
<organism evidence="7 8">
    <name type="scientific">Schizophyllum amplum</name>
    <dbReference type="NCBI Taxonomy" id="97359"/>
    <lineage>
        <taxon>Eukaryota</taxon>
        <taxon>Fungi</taxon>
        <taxon>Dikarya</taxon>
        <taxon>Basidiomycota</taxon>
        <taxon>Agaricomycotina</taxon>
        <taxon>Agaricomycetes</taxon>
        <taxon>Agaricomycetidae</taxon>
        <taxon>Agaricales</taxon>
        <taxon>Schizophyllaceae</taxon>
        <taxon>Schizophyllum</taxon>
    </lineage>
</organism>
<evidence type="ECO:0000256" key="5">
    <source>
        <dbReference type="SAM" id="MobiDB-lite"/>
    </source>
</evidence>
<feature type="region of interest" description="Disordered" evidence="5">
    <location>
        <begin position="34"/>
        <end position="66"/>
    </location>
</feature>
<dbReference type="SMART" id="SM00356">
    <property type="entry name" value="ZnF_C3H1"/>
    <property type="match status" value="1"/>
</dbReference>
<dbReference type="PROSITE" id="PS50103">
    <property type="entry name" value="ZF_C3H1"/>
    <property type="match status" value="1"/>
</dbReference>
<dbReference type="InterPro" id="IPR036855">
    <property type="entry name" value="Znf_CCCH_sf"/>
</dbReference>
<keyword evidence="1 4" id="KW-0479">Metal-binding</keyword>
<feature type="domain" description="C3H1-type" evidence="6">
    <location>
        <begin position="8"/>
        <end position="36"/>
    </location>
</feature>
<protein>
    <recommendedName>
        <fullName evidence="6">C3H1-type domain-containing protein</fullName>
    </recommendedName>
</protein>
<gene>
    <name evidence="7" type="ORF">BD626DRAFT_253413</name>
</gene>
<evidence type="ECO:0000313" key="7">
    <source>
        <dbReference type="EMBL" id="TRM64487.1"/>
    </source>
</evidence>
<evidence type="ECO:0000259" key="6">
    <source>
        <dbReference type="PROSITE" id="PS50103"/>
    </source>
</evidence>
<sequence>MSGRARGNSNIAICVQFKQTGQCTYGQRCKYLHRDPPKGAQSNAPRVHLPGEARQNEYARSGDGQMVPRAYEKENEDPRPRPHGLQMIDTLKSGCERRISAPSSPEKSPQSVCLYARGQWESPPDSPSTYPVLARPVATGSVLQTRSLAMTPSLPSLMEEGPPDSVDGTSSYTSLDSTATAPIGNAPGAVYANRQTKRLRQGSFCQPSSPLANEHGKSAPRRRASAPTTPATGHVALASKLSRAVSLPATQAPHVFASEESAKQCKRLLDQNAIVLYGAGAAVDGILTAFETQHMVVKGLPADVDPGTLSYILQLRGIASDAFYVARISPAQATRGGSEAHVLVKNADADALVSPANAIKLCGRRLHFERCDDFLVDGMYLAVEHATTHVLVSWRSPTASWELMYPNACSATKKLVELDGYTLPRPNVVLRARASKDRPNTLIVSNVPVQGTAEDVAVLAATSCAVRRVPASPDECQAALDLLCESLRRAGIVADVYTEPRDYNGGSKWGFTVSLQLMRPDLVDTVYRVLPPAFRSVVRGPNVKYRIALDKKEFDKHAACWRERKARADEAVRRLRSSLPAEPKDPAGHAVWLRDRDERLRAGAKHSVVIWPSGDKVFVQLQADTREKAAKEKAIMDKKLAQMRADDQRVAKMNPVASASEAARWLVQRYGAEEVLRLSADDDVMLLDRREDTMISPLSTLGTSMCSSFELAARTCARCARPARLRALPCGHSTCAECVKVAVHDARVFPITCGASLSAKTCCREPIPLQAVRAATDTATFEGCLRRAAGHHIKMTPNLERCATGPCQVLYRADSDEHKLCPGCCAPVVGELKT</sequence>
<dbReference type="EMBL" id="VDMD01000007">
    <property type="protein sequence ID" value="TRM64487.1"/>
    <property type="molecule type" value="Genomic_DNA"/>
</dbReference>
<dbReference type="Gene3D" id="4.10.1000.10">
    <property type="entry name" value="Zinc finger, CCCH-type"/>
    <property type="match status" value="1"/>
</dbReference>
<evidence type="ECO:0000256" key="4">
    <source>
        <dbReference type="PROSITE-ProRule" id="PRU00723"/>
    </source>
</evidence>
<comment type="caution">
    <text evidence="7">The sequence shown here is derived from an EMBL/GenBank/DDBJ whole genome shotgun (WGS) entry which is preliminary data.</text>
</comment>
<reference evidence="7 8" key="1">
    <citation type="journal article" date="2019" name="New Phytol.">
        <title>Comparative genomics reveals unique wood-decay strategies and fruiting body development in the Schizophyllaceae.</title>
        <authorList>
            <person name="Almasi E."/>
            <person name="Sahu N."/>
            <person name="Krizsan K."/>
            <person name="Balint B."/>
            <person name="Kovacs G.M."/>
            <person name="Kiss B."/>
            <person name="Cseklye J."/>
            <person name="Drula E."/>
            <person name="Henrissat B."/>
            <person name="Nagy I."/>
            <person name="Chovatia M."/>
            <person name="Adam C."/>
            <person name="LaButti K."/>
            <person name="Lipzen A."/>
            <person name="Riley R."/>
            <person name="Grigoriev I.V."/>
            <person name="Nagy L.G."/>
        </authorList>
    </citation>
    <scope>NUCLEOTIDE SEQUENCE [LARGE SCALE GENOMIC DNA]</scope>
    <source>
        <strain evidence="7 8">NL-1724</strain>
    </source>
</reference>
<dbReference type="Pfam" id="PF00642">
    <property type="entry name" value="zf-CCCH"/>
    <property type="match status" value="1"/>
</dbReference>
<evidence type="ECO:0000256" key="2">
    <source>
        <dbReference type="ARBA" id="ARBA00022771"/>
    </source>
</evidence>
<dbReference type="GO" id="GO:0008270">
    <property type="term" value="F:zinc ion binding"/>
    <property type="evidence" value="ECO:0007669"/>
    <property type="project" value="UniProtKB-KW"/>
</dbReference>
<dbReference type="InterPro" id="IPR000571">
    <property type="entry name" value="Znf_CCCH"/>
</dbReference>
<dbReference type="AlphaFoldDB" id="A0A550CI65"/>
<evidence type="ECO:0000256" key="1">
    <source>
        <dbReference type="ARBA" id="ARBA00022723"/>
    </source>
</evidence>
<keyword evidence="2 4" id="KW-0863">Zinc-finger</keyword>
<accession>A0A550CI65</accession>
<feature type="region of interest" description="Disordered" evidence="5">
    <location>
        <begin position="153"/>
        <end position="180"/>
    </location>
</feature>
<name>A0A550CI65_9AGAR</name>
<feature type="compositionally biased region" description="Polar residues" evidence="5">
    <location>
        <begin position="167"/>
        <end position="180"/>
    </location>
</feature>
<keyword evidence="3 4" id="KW-0862">Zinc</keyword>
<feature type="region of interest" description="Disordered" evidence="5">
    <location>
        <begin position="202"/>
        <end position="231"/>
    </location>
</feature>
<evidence type="ECO:0000313" key="8">
    <source>
        <dbReference type="Proteomes" id="UP000320762"/>
    </source>
</evidence>
<dbReference type="OrthoDB" id="10351961at2759"/>
<feature type="zinc finger region" description="C3H1-type" evidence="4">
    <location>
        <begin position="8"/>
        <end position="36"/>
    </location>
</feature>